<dbReference type="AlphaFoldDB" id="A0A8T0MUW6"/>
<protein>
    <submittedName>
        <fullName evidence="1">Uncharacterized protein</fullName>
    </submittedName>
</protein>
<comment type="caution">
    <text evidence="1">The sequence shown here is derived from an EMBL/GenBank/DDBJ whole genome shotgun (WGS) entry which is preliminary data.</text>
</comment>
<gene>
    <name evidence="1" type="ORF">PVAP13_9NG418628</name>
</gene>
<organism evidence="1 2">
    <name type="scientific">Panicum virgatum</name>
    <name type="common">Blackwell switchgrass</name>
    <dbReference type="NCBI Taxonomy" id="38727"/>
    <lineage>
        <taxon>Eukaryota</taxon>
        <taxon>Viridiplantae</taxon>
        <taxon>Streptophyta</taxon>
        <taxon>Embryophyta</taxon>
        <taxon>Tracheophyta</taxon>
        <taxon>Spermatophyta</taxon>
        <taxon>Magnoliopsida</taxon>
        <taxon>Liliopsida</taxon>
        <taxon>Poales</taxon>
        <taxon>Poaceae</taxon>
        <taxon>PACMAD clade</taxon>
        <taxon>Panicoideae</taxon>
        <taxon>Panicodae</taxon>
        <taxon>Paniceae</taxon>
        <taxon>Panicinae</taxon>
        <taxon>Panicum</taxon>
        <taxon>Panicum sect. Hiantes</taxon>
    </lineage>
</organism>
<accession>A0A8T0MUW6</accession>
<evidence type="ECO:0000313" key="1">
    <source>
        <dbReference type="EMBL" id="KAG2538824.1"/>
    </source>
</evidence>
<keyword evidence="2" id="KW-1185">Reference proteome</keyword>
<name>A0A8T0MUW6_PANVG</name>
<sequence length="70" mass="8048">MFFSTTSPSPDHHQELQNVTNLNNLDNKLHIPGTWTRTSACVHCSYYVCPAVKNQGAELQMRCYKLRVHD</sequence>
<dbReference type="Proteomes" id="UP000823388">
    <property type="component" value="Chromosome 9N"/>
</dbReference>
<reference evidence="1" key="1">
    <citation type="submission" date="2020-05" db="EMBL/GenBank/DDBJ databases">
        <title>WGS assembly of Panicum virgatum.</title>
        <authorList>
            <person name="Lovell J.T."/>
            <person name="Jenkins J."/>
            <person name="Shu S."/>
            <person name="Juenger T.E."/>
            <person name="Schmutz J."/>
        </authorList>
    </citation>
    <scope>NUCLEOTIDE SEQUENCE</scope>
    <source>
        <strain evidence="1">AP13</strain>
    </source>
</reference>
<evidence type="ECO:0000313" key="2">
    <source>
        <dbReference type="Proteomes" id="UP000823388"/>
    </source>
</evidence>
<dbReference type="EMBL" id="CM029054">
    <property type="protein sequence ID" value="KAG2538824.1"/>
    <property type="molecule type" value="Genomic_DNA"/>
</dbReference>
<proteinExistence type="predicted"/>